<dbReference type="InterPro" id="IPR018170">
    <property type="entry name" value="Aldo/ket_reductase_CS"/>
</dbReference>
<evidence type="ECO:0000256" key="5">
    <source>
        <dbReference type="PIRSR" id="PIRSR000097-2"/>
    </source>
</evidence>
<dbReference type="AlphaFoldDB" id="A0A3D9LI97"/>
<feature type="domain" description="NADP-dependent oxidoreductase" evidence="7">
    <location>
        <begin position="15"/>
        <end position="289"/>
    </location>
</feature>
<dbReference type="PROSITE" id="PS00798">
    <property type="entry name" value="ALDOKETO_REDUCTASE_1"/>
    <property type="match status" value="1"/>
</dbReference>
<evidence type="ECO:0000256" key="6">
    <source>
        <dbReference type="PIRSR" id="PIRSR000097-3"/>
    </source>
</evidence>
<protein>
    <submittedName>
        <fullName evidence="8">Alcohol dehydrogenase (NADP+)</fullName>
    </submittedName>
</protein>
<dbReference type="PRINTS" id="PR00069">
    <property type="entry name" value="ALDKETRDTASE"/>
</dbReference>
<feature type="site" description="Lowers pKa of active site Tyr" evidence="6">
    <location>
        <position position="77"/>
    </location>
</feature>
<evidence type="ECO:0000256" key="1">
    <source>
        <dbReference type="ARBA" id="ARBA00007905"/>
    </source>
</evidence>
<evidence type="ECO:0000256" key="4">
    <source>
        <dbReference type="PIRSR" id="PIRSR000097-1"/>
    </source>
</evidence>
<dbReference type="PANTHER" id="PTHR11732">
    <property type="entry name" value="ALDO/KETO REDUCTASE"/>
    <property type="match status" value="1"/>
</dbReference>
<accession>A0A3D9LI97</accession>
<proteinExistence type="inferred from homology"/>
<evidence type="ECO:0000313" key="8">
    <source>
        <dbReference type="EMBL" id="REE05585.1"/>
    </source>
</evidence>
<organism evidence="8 9">
    <name type="scientific">Marinoscillum furvescens DSM 4134</name>
    <dbReference type="NCBI Taxonomy" id="1122208"/>
    <lineage>
        <taxon>Bacteria</taxon>
        <taxon>Pseudomonadati</taxon>
        <taxon>Bacteroidota</taxon>
        <taxon>Cytophagia</taxon>
        <taxon>Cytophagales</taxon>
        <taxon>Reichenbachiellaceae</taxon>
        <taxon>Marinoscillum</taxon>
    </lineage>
</organism>
<dbReference type="Pfam" id="PF00248">
    <property type="entry name" value="Aldo_ket_red"/>
    <property type="match status" value="1"/>
</dbReference>
<keyword evidence="3" id="KW-0560">Oxidoreductase</keyword>
<dbReference type="InterPro" id="IPR036812">
    <property type="entry name" value="NAD(P)_OxRdtase_dom_sf"/>
</dbReference>
<dbReference type="FunFam" id="3.20.20.100:FF:000006">
    <property type="entry name" value="Aldo-keto reductase family 1 member A1"/>
    <property type="match status" value="1"/>
</dbReference>
<dbReference type="OrthoDB" id="9804790at2"/>
<evidence type="ECO:0000313" key="9">
    <source>
        <dbReference type="Proteomes" id="UP000256779"/>
    </source>
</evidence>
<dbReference type="Proteomes" id="UP000256779">
    <property type="component" value="Unassembled WGS sequence"/>
</dbReference>
<sequence>MRYLEFKNGDRVASLGLGTWKSAPGEVYDAVRTAIKIGYRHIDCAAVYGNEAEIGKAFADAFKDGDVKREELWVTSKLWNTAHKKDDVRPALEQTLKDLQLDYLDLYLIHWPIAMKPGAGFPQSADDFLTLAEAPLEDTWQEMEAAQADGLVRHIGVSNFNIATIELIAQSAKVMPEMNQVEMHPFLPQHKLVNYCQSKGIHLTAYSPLGSSDRPRKQENEPSLMGHEVVKTIADAQGVTAAQVLLAWQVNRGVAVIPKSTNEGRLKQNLEAASIELSEDQMKHLNDLNESFRYIDGTIWTIEGSPYALEDLWEF</sequence>
<dbReference type="PROSITE" id="PS00063">
    <property type="entry name" value="ALDOKETO_REDUCTASE_3"/>
    <property type="match status" value="1"/>
</dbReference>
<keyword evidence="9" id="KW-1185">Reference proteome</keyword>
<feature type="active site" description="Proton donor" evidence="4">
    <location>
        <position position="48"/>
    </location>
</feature>
<dbReference type="InterPro" id="IPR023210">
    <property type="entry name" value="NADP_OxRdtase_dom"/>
</dbReference>
<dbReference type="PROSITE" id="PS00062">
    <property type="entry name" value="ALDOKETO_REDUCTASE_2"/>
    <property type="match status" value="1"/>
</dbReference>
<gene>
    <name evidence="8" type="ORF">C7460_101102</name>
</gene>
<feature type="binding site" evidence="5">
    <location>
        <position position="110"/>
    </location>
    <ligand>
        <name>substrate</name>
    </ligand>
</feature>
<reference evidence="8 9" key="1">
    <citation type="submission" date="2018-07" db="EMBL/GenBank/DDBJ databases">
        <title>Genomic Encyclopedia of Type Strains, Phase IV (KMG-IV): sequencing the most valuable type-strain genomes for metagenomic binning, comparative biology and taxonomic classification.</title>
        <authorList>
            <person name="Goeker M."/>
        </authorList>
    </citation>
    <scope>NUCLEOTIDE SEQUENCE [LARGE SCALE GENOMIC DNA]</scope>
    <source>
        <strain evidence="8 9">DSM 4134</strain>
    </source>
</reference>
<comment type="similarity">
    <text evidence="1">Belongs to the aldo/keto reductase family.</text>
</comment>
<dbReference type="EMBL" id="QREG01000001">
    <property type="protein sequence ID" value="REE05585.1"/>
    <property type="molecule type" value="Genomic_DNA"/>
</dbReference>
<dbReference type="RefSeq" id="WP_115866104.1">
    <property type="nucleotide sequence ID" value="NZ_QREG01000001.1"/>
</dbReference>
<evidence type="ECO:0000256" key="3">
    <source>
        <dbReference type="ARBA" id="ARBA00023002"/>
    </source>
</evidence>
<keyword evidence="2" id="KW-0521">NADP</keyword>
<evidence type="ECO:0000259" key="7">
    <source>
        <dbReference type="Pfam" id="PF00248"/>
    </source>
</evidence>
<comment type="caution">
    <text evidence="8">The sequence shown here is derived from an EMBL/GenBank/DDBJ whole genome shotgun (WGS) entry which is preliminary data.</text>
</comment>
<dbReference type="GO" id="GO:0016491">
    <property type="term" value="F:oxidoreductase activity"/>
    <property type="evidence" value="ECO:0007669"/>
    <property type="project" value="UniProtKB-KW"/>
</dbReference>
<dbReference type="InterPro" id="IPR020471">
    <property type="entry name" value="AKR"/>
</dbReference>
<dbReference type="Gene3D" id="3.20.20.100">
    <property type="entry name" value="NADP-dependent oxidoreductase domain"/>
    <property type="match status" value="1"/>
</dbReference>
<dbReference type="PIRSF" id="PIRSF000097">
    <property type="entry name" value="AKR"/>
    <property type="match status" value="1"/>
</dbReference>
<evidence type="ECO:0000256" key="2">
    <source>
        <dbReference type="ARBA" id="ARBA00022857"/>
    </source>
</evidence>
<name>A0A3D9LI97_MARFU</name>
<dbReference type="SUPFAM" id="SSF51430">
    <property type="entry name" value="NAD(P)-linked oxidoreductase"/>
    <property type="match status" value="1"/>
</dbReference>